<dbReference type="SUPFAM" id="SSF50494">
    <property type="entry name" value="Trypsin-like serine proteases"/>
    <property type="match status" value="1"/>
</dbReference>
<evidence type="ECO:0000313" key="4">
    <source>
        <dbReference type="EMBL" id="KAF7627118.1"/>
    </source>
</evidence>
<comment type="caution">
    <text evidence="4">The sequence shown here is derived from an EMBL/GenBank/DDBJ whole genome shotgun (WGS) entry which is preliminary data.</text>
</comment>
<dbReference type="InterPro" id="IPR018114">
    <property type="entry name" value="TRYPSIN_HIS"/>
</dbReference>
<dbReference type="AlphaFoldDB" id="A0A8S9Z9K4"/>
<dbReference type="SMART" id="SM00020">
    <property type="entry name" value="Tryp_SPc"/>
    <property type="match status" value="1"/>
</dbReference>
<dbReference type="EMBL" id="JABEBT010000169">
    <property type="protein sequence ID" value="KAF7627118.1"/>
    <property type="molecule type" value="Genomic_DNA"/>
</dbReference>
<evidence type="ECO:0000259" key="3">
    <source>
        <dbReference type="PROSITE" id="PS50240"/>
    </source>
</evidence>
<dbReference type="Pfam" id="PF00089">
    <property type="entry name" value="Trypsin"/>
    <property type="match status" value="1"/>
</dbReference>
<keyword evidence="5" id="KW-1185">Reference proteome</keyword>
<protein>
    <submittedName>
        <fullName evidence="4">Peptidase S1 domain-containing protein</fullName>
    </submittedName>
</protein>
<reference evidence="4" key="1">
    <citation type="journal article" date="2020" name="Ecol. Evol.">
        <title>Genome structure and content of the rice root-knot nematode (Meloidogyne graminicola).</title>
        <authorList>
            <person name="Phan N.T."/>
            <person name="Danchin E.G.J."/>
            <person name="Klopp C."/>
            <person name="Perfus-Barbeoch L."/>
            <person name="Kozlowski D.K."/>
            <person name="Koutsovoulos G.D."/>
            <person name="Lopez-Roques C."/>
            <person name="Bouchez O."/>
            <person name="Zahm M."/>
            <person name="Besnard G."/>
            <person name="Bellafiore S."/>
        </authorList>
    </citation>
    <scope>NUCLEOTIDE SEQUENCE</scope>
    <source>
        <strain evidence="4">VN-18</strain>
    </source>
</reference>
<proteinExistence type="inferred from homology"/>
<dbReference type="InterPro" id="IPR043504">
    <property type="entry name" value="Peptidase_S1_PA_chymotrypsin"/>
</dbReference>
<dbReference type="OrthoDB" id="6353231at2759"/>
<organism evidence="4 5">
    <name type="scientific">Meloidogyne graminicola</name>
    <dbReference type="NCBI Taxonomy" id="189291"/>
    <lineage>
        <taxon>Eukaryota</taxon>
        <taxon>Metazoa</taxon>
        <taxon>Ecdysozoa</taxon>
        <taxon>Nematoda</taxon>
        <taxon>Chromadorea</taxon>
        <taxon>Rhabditida</taxon>
        <taxon>Tylenchina</taxon>
        <taxon>Tylenchomorpha</taxon>
        <taxon>Tylenchoidea</taxon>
        <taxon>Meloidogynidae</taxon>
        <taxon>Meloidogyninae</taxon>
        <taxon>Meloidogyne</taxon>
    </lineage>
</organism>
<gene>
    <name evidence="4" type="ORF">Mgra_00009628</name>
</gene>
<evidence type="ECO:0000256" key="1">
    <source>
        <dbReference type="ARBA" id="ARBA00023157"/>
    </source>
</evidence>
<dbReference type="InterPro" id="IPR001254">
    <property type="entry name" value="Trypsin_dom"/>
</dbReference>
<dbReference type="PANTHER" id="PTHR24256">
    <property type="entry name" value="TRYPTASE-RELATED"/>
    <property type="match status" value="1"/>
</dbReference>
<dbReference type="PROSITE" id="PS50240">
    <property type="entry name" value="TRYPSIN_DOM"/>
    <property type="match status" value="1"/>
</dbReference>
<dbReference type="InterPro" id="IPR009003">
    <property type="entry name" value="Peptidase_S1_PA"/>
</dbReference>
<dbReference type="InterPro" id="IPR051487">
    <property type="entry name" value="Ser/Thr_Proteases_Immune/Dev"/>
</dbReference>
<name>A0A8S9Z9K4_9BILA</name>
<evidence type="ECO:0000313" key="5">
    <source>
        <dbReference type="Proteomes" id="UP000605970"/>
    </source>
</evidence>
<dbReference type="GO" id="GO:0004252">
    <property type="term" value="F:serine-type endopeptidase activity"/>
    <property type="evidence" value="ECO:0007669"/>
    <property type="project" value="InterPro"/>
</dbReference>
<evidence type="ECO:0000256" key="2">
    <source>
        <dbReference type="ARBA" id="ARBA00024195"/>
    </source>
</evidence>
<dbReference type="Gene3D" id="2.40.10.10">
    <property type="entry name" value="Trypsin-like serine proteases"/>
    <property type="match status" value="1"/>
</dbReference>
<feature type="domain" description="Peptidase S1" evidence="3">
    <location>
        <begin position="1"/>
        <end position="296"/>
    </location>
</feature>
<dbReference type="PROSITE" id="PS00134">
    <property type="entry name" value="TRYPSIN_HIS"/>
    <property type="match status" value="1"/>
</dbReference>
<comment type="similarity">
    <text evidence="2">Belongs to the peptidase S1 family. CLIP subfamily.</text>
</comment>
<sequence>MGGHEVEDGDMPWAVTIARIYDGEISYICSATLISRRHVISAAHCFFDPNVRQDPFGGCKSYEYDAIPEELVGRYITTYIGSKCVNIMDKKIFGLCFSKTKQRRFNIKKAKYSQFFDSKCRFGDYALLELEEDVPPEIANHICLLDLHPTTRLIDWHSDTRPVIAYGWGADPKRCDGIREDSDKIKCLITTHKELQLLELPGIWRDYECRTKLKRLRNHKIYSRKDIFCTMEKADLAVCSGHTSIPYHSDEIIEWINGDGGPKSLSQRHKNMRKVNNLNLICLKNLKLKNAVKNEN</sequence>
<keyword evidence="1" id="KW-1015">Disulfide bond</keyword>
<dbReference type="GO" id="GO:0006508">
    <property type="term" value="P:proteolysis"/>
    <property type="evidence" value="ECO:0007669"/>
    <property type="project" value="InterPro"/>
</dbReference>
<accession>A0A8S9Z9K4</accession>
<dbReference type="Proteomes" id="UP000605970">
    <property type="component" value="Unassembled WGS sequence"/>
</dbReference>